<keyword evidence="4" id="KW-1185">Reference proteome</keyword>
<dbReference type="Gene3D" id="3.40.50.2000">
    <property type="entry name" value="Glycogen Phosphorylase B"/>
    <property type="match status" value="2"/>
</dbReference>
<evidence type="ECO:0000313" key="3">
    <source>
        <dbReference type="EMBL" id="PRR70679.1"/>
    </source>
</evidence>
<dbReference type="RefSeq" id="WP_106005740.1">
    <property type="nucleotide sequence ID" value="NZ_CP136419.1"/>
</dbReference>
<protein>
    <submittedName>
        <fullName evidence="3">Alpha-D-kanosaminyltransferase</fullName>
        <ecNumber evidence="3">2.4.1.301</ecNumber>
    </submittedName>
</protein>
<dbReference type="Pfam" id="PF00534">
    <property type="entry name" value="Glycos_transf_1"/>
    <property type="match status" value="1"/>
</dbReference>
<feature type="domain" description="Glycosyl transferase family 1" evidence="1">
    <location>
        <begin position="196"/>
        <end position="357"/>
    </location>
</feature>
<comment type="caution">
    <text evidence="3">The sequence shown here is derived from an EMBL/GenBank/DDBJ whole genome shotgun (WGS) entry which is preliminary data.</text>
</comment>
<keyword evidence="3" id="KW-0328">Glycosyltransferase</keyword>
<evidence type="ECO:0000259" key="2">
    <source>
        <dbReference type="Pfam" id="PF13579"/>
    </source>
</evidence>
<gene>
    <name evidence="3" type="primary">kanE</name>
    <name evidence="3" type="ORF">MOHU_17860</name>
</gene>
<reference evidence="3 4" key="1">
    <citation type="submission" date="2018-03" db="EMBL/GenBank/DDBJ databases">
        <title>Genome sequence of Moorella humiferrea DSM 23265.</title>
        <authorList>
            <person name="Poehlein A."/>
            <person name="Daniel R."/>
        </authorList>
    </citation>
    <scope>NUCLEOTIDE SEQUENCE [LARGE SCALE GENOMIC DNA]</scope>
    <source>
        <strain evidence="3 4">DSM 23265</strain>
    </source>
</reference>
<sequence>MQPSCLQRVLICRSNPVAPDPRVEKIAQALCQAGYEVLVLAWDRTGQLPREEWQQGYHIVRFSHPASYGLGLKNIFHILRWQTFLLRFFIRNRQGIRICHACDFDTLLPCLFSKVFRGNRVIYDVFDFYADSRRTIPGFMRKLLYMFELKALNHADAVILVDEARRKQIARGKPRHVTIVYNSPPDILDALRFNVSPIRRAELYLAYVGLLQVERGLLEILEVLTRHPEWHLDLAGFGGGDEERILGLARLLSNVTWHGRVPYKQALELSYAADVLFATYDPAIPNHRYSSPNKVFEAMMLAKPVVVARGTGIDRLVEEVNCGLVVVYGDVAALEAALIRLARDPALRQRLGENGRRAYEEKYSWNLMRERLLALYRKISI</sequence>
<dbReference type="InterPro" id="IPR028098">
    <property type="entry name" value="Glyco_trans_4-like_N"/>
</dbReference>
<dbReference type="AlphaFoldDB" id="A0A2T0ANS9"/>
<dbReference type="SUPFAM" id="SSF53756">
    <property type="entry name" value="UDP-Glycosyltransferase/glycogen phosphorylase"/>
    <property type="match status" value="1"/>
</dbReference>
<name>A0A2T0ANS9_9FIRM</name>
<accession>A0A2T0ANS9</accession>
<dbReference type="EMBL" id="PVXM01000046">
    <property type="protein sequence ID" value="PRR70679.1"/>
    <property type="molecule type" value="Genomic_DNA"/>
</dbReference>
<feature type="domain" description="Glycosyltransferase subfamily 4-like N-terminal" evidence="2">
    <location>
        <begin position="21"/>
        <end position="181"/>
    </location>
</feature>
<dbReference type="Pfam" id="PF13579">
    <property type="entry name" value="Glyco_trans_4_4"/>
    <property type="match status" value="1"/>
</dbReference>
<organism evidence="3 4">
    <name type="scientific">Neomoorella humiferrea</name>
    <dbReference type="NCBI Taxonomy" id="676965"/>
    <lineage>
        <taxon>Bacteria</taxon>
        <taxon>Bacillati</taxon>
        <taxon>Bacillota</taxon>
        <taxon>Clostridia</taxon>
        <taxon>Neomoorellales</taxon>
        <taxon>Neomoorellaceae</taxon>
        <taxon>Neomoorella</taxon>
    </lineage>
</organism>
<dbReference type="EC" id="2.4.1.301" evidence="3"/>
<evidence type="ECO:0000259" key="1">
    <source>
        <dbReference type="Pfam" id="PF00534"/>
    </source>
</evidence>
<dbReference type="GO" id="GO:0016757">
    <property type="term" value="F:glycosyltransferase activity"/>
    <property type="evidence" value="ECO:0007669"/>
    <property type="project" value="UniProtKB-KW"/>
</dbReference>
<evidence type="ECO:0000313" key="4">
    <source>
        <dbReference type="Proteomes" id="UP000238415"/>
    </source>
</evidence>
<dbReference type="InterPro" id="IPR001296">
    <property type="entry name" value="Glyco_trans_1"/>
</dbReference>
<dbReference type="Proteomes" id="UP000238415">
    <property type="component" value="Unassembled WGS sequence"/>
</dbReference>
<dbReference type="PANTHER" id="PTHR12526">
    <property type="entry name" value="GLYCOSYLTRANSFERASE"/>
    <property type="match status" value="1"/>
</dbReference>
<dbReference type="OrthoDB" id="9816564at2"/>
<proteinExistence type="predicted"/>
<dbReference type="CDD" id="cd03794">
    <property type="entry name" value="GT4_WbuB-like"/>
    <property type="match status" value="1"/>
</dbReference>
<keyword evidence="3" id="KW-0808">Transferase</keyword>